<dbReference type="GO" id="GO:0009813">
    <property type="term" value="P:flavonoid biosynthetic process"/>
    <property type="evidence" value="ECO:0007669"/>
    <property type="project" value="UniProtKB-KW"/>
</dbReference>
<evidence type="ECO:0000256" key="2">
    <source>
        <dbReference type="ARBA" id="ARBA00022857"/>
    </source>
</evidence>
<dbReference type="GO" id="GO:0047890">
    <property type="term" value="F:flavanone 4-reductase activity"/>
    <property type="evidence" value="ECO:0007669"/>
    <property type="project" value="UniProtKB-EC"/>
</dbReference>
<keyword evidence="4" id="KW-0284">Flavonoid biosynthesis</keyword>
<comment type="pathway">
    <text evidence="1">Pigment biosynthesis; anthocyanin biosynthesis.</text>
</comment>
<dbReference type="Pfam" id="PF01370">
    <property type="entry name" value="Epimerase"/>
    <property type="match status" value="1"/>
</dbReference>
<evidence type="ECO:0000256" key="13">
    <source>
        <dbReference type="ARBA" id="ARBA00049132"/>
    </source>
</evidence>
<organism evidence="16 17">
    <name type="scientific">Ambrosia artemisiifolia</name>
    <name type="common">Common ragweed</name>
    <dbReference type="NCBI Taxonomy" id="4212"/>
    <lineage>
        <taxon>Eukaryota</taxon>
        <taxon>Viridiplantae</taxon>
        <taxon>Streptophyta</taxon>
        <taxon>Embryophyta</taxon>
        <taxon>Tracheophyta</taxon>
        <taxon>Spermatophyta</taxon>
        <taxon>Magnoliopsida</taxon>
        <taxon>eudicotyledons</taxon>
        <taxon>Gunneridae</taxon>
        <taxon>Pentapetalae</taxon>
        <taxon>asterids</taxon>
        <taxon>campanulids</taxon>
        <taxon>Asterales</taxon>
        <taxon>Asteraceae</taxon>
        <taxon>Asteroideae</taxon>
        <taxon>Heliantheae alliance</taxon>
        <taxon>Heliantheae</taxon>
        <taxon>Ambrosia</taxon>
    </lineage>
</organism>
<accession>A0AAD5CXL7</accession>
<protein>
    <recommendedName>
        <fullName evidence="9">Dihydroflavonol 4-reductase</fullName>
        <ecNumber evidence="8">1.1.1.219</ecNumber>
        <ecNumber evidence="7">1.1.1.234</ecNumber>
    </recommendedName>
    <alternativeName>
        <fullName evidence="11">Dihydrokaempferol 4-reductase</fullName>
    </alternativeName>
    <alternativeName>
        <fullName evidence="10">Flavanone 4-reductase</fullName>
    </alternativeName>
</protein>
<evidence type="ECO:0000256" key="1">
    <source>
        <dbReference type="ARBA" id="ARBA00004935"/>
    </source>
</evidence>
<dbReference type="InterPro" id="IPR036291">
    <property type="entry name" value="NAD(P)-bd_dom_sf"/>
</dbReference>
<dbReference type="SUPFAM" id="SSF51735">
    <property type="entry name" value="NAD(P)-binding Rossmann-fold domains"/>
    <property type="match status" value="1"/>
</dbReference>
<evidence type="ECO:0000256" key="12">
    <source>
        <dbReference type="ARBA" id="ARBA00048870"/>
    </source>
</evidence>
<dbReference type="GO" id="GO:0045552">
    <property type="term" value="F:dihydroflavanol 4-reductase activity"/>
    <property type="evidence" value="ECO:0007669"/>
    <property type="project" value="UniProtKB-EC"/>
</dbReference>
<evidence type="ECO:0000256" key="8">
    <source>
        <dbReference type="ARBA" id="ARBA00039057"/>
    </source>
</evidence>
<dbReference type="EMBL" id="JAMZMK010006192">
    <property type="protein sequence ID" value="KAI7750173.1"/>
    <property type="molecule type" value="Genomic_DNA"/>
</dbReference>
<evidence type="ECO:0000256" key="14">
    <source>
        <dbReference type="SAM" id="MobiDB-lite"/>
    </source>
</evidence>
<reference evidence="16" key="1">
    <citation type="submission" date="2022-06" db="EMBL/GenBank/DDBJ databases">
        <title>Uncovering the hologenomic basis of an extraordinary plant invasion.</title>
        <authorList>
            <person name="Bieker V.C."/>
            <person name="Martin M.D."/>
            <person name="Gilbert T."/>
            <person name="Hodgins K."/>
            <person name="Battlay P."/>
            <person name="Petersen B."/>
            <person name="Wilson J."/>
        </authorList>
    </citation>
    <scope>NUCLEOTIDE SEQUENCE</scope>
    <source>
        <strain evidence="16">AA19_3_7</strain>
        <tissue evidence="16">Leaf</tissue>
    </source>
</reference>
<comment type="caution">
    <text evidence="16">The sequence shown here is derived from an EMBL/GenBank/DDBJ whole genome shotgun (WGS) entry which is preliminary data.</text>
</comment>
<evidence type="ECO:0000256" key="3">
    <source>
        <dbReference type="ARBA" id="ARBA00023002"/>
    </source>
</evidence>
<feature type="non-terminal residue" evidence="16">
    <location>
        <position position="1"/>
    </location>
</feature>
<evidence type="ECO:0000259" key="15">
    <source>
        <dbReference type="Pfam" id="PF01370"/>
    </source>
</evidence>
<dbReference type="EC" id="1.1.1.234" evidence="7"/>
<keyword evidence="17" id="KW-1185">Reference proteome</keyword>
<dbReference type="FunFam" id="3.40.50.720:FF:000085">
    <property type="entry name" value="Dihydroflavonol reductase"/>
    <property type="match status" value="1"/>
</dbReference>
<sequence length="427" mass="46580">MSGIGKTVCVTGASGFVASNLVKLLLQRGYSVKASVRSPNNPAKTEHLLKLDGAKERLHLFKADLLEDGSFDAAINGCDGVFHTASPFFSAISDPQTELIEPAVKGTLNVLGSCSKASSVKRVVVTSSLAAVAFNARPKSPEVVIDETWFSDPDFCKEMKLWYVLSKTLAEHAAWKFAEEKGMDIVTINPGMVIGPLLQPTLNTSAESIAKLLNGSETYSNSSLAWVNVTDVANAHIQAFEIPSASGRYCLVESVLHNSELVQILKKLYPSSQLPEKCADDNPFAPTYQVSNEKKEVRVPDYKSWNPHLECFHPTFSEFDVKKNGPTIKEDKSHLKCTHCGMTKHTKEQCFRLVGYPEWWSDGHKKGTKTTGQKRGKASVSVGDRNASSLNNDNQNDNARTNNRNSGAGFGYVAANEEDNGLVSMTT</sequence>
<keyword evidence="3" id="KW-0560">Oxidoreductase</keyword>
<dbReference type="AlphaFoldDB" id="A0AAD5CXL7"/>
<evidence type="ECO:0000256" key="6">
    <source>
        <dbReference type="ARBA" id="ARBA00037100"/>
    </source>
</evidence>
<comment type="catalytic activity">
    <reaction evidence="12">
        <text>(2S)-flavan-4-ol + NADP(+) = (2S)-flavanone + NADPH + H(+)</text>
        <dbReference type="Rhea" id="RHEA:11228"/>
        <dbReference type="ChEBI" id="CHEBI:15378"/>
        <dbReference type="ChEBI" id="CHEBI:15605"/>
        <dbReference type="ChEBI" id="CHEBI:15606"/>
        <dbReference type="ChEBI" id="CHEBI:57783"/>
        <dbReference type="ChEBI" id="CHEBI:58349"/>
        <dbReference type="EC" id="1.1.1.234"/>
    </reaction>
</comment>
<dbReference type="Gene3D" id="3.40.50.720">
    <property type="entry name" value="NAD(P)-binding Rossmann-like Domain"/>
    <property type="match status" value="1"/>
</dbReference>
<feature type="compositionally biased region" description="Basic residues" evidence="14">
    <location>
        <begin position="366"/>
        <end position="377"/>
    </location>
</feature>
<dbReference type="InterPro" id="IPR050425">
    <property type="entry name" value="NAD(P)_dehydrat-like"/>
</dbReference>
<evidence type="ECO:0000313" key="16">
    <source>
        <dbReference type="EMBL" id="KAI7750173.1"/>
    </source>
</evidence>
<evidence type="ECO:0000313" key="17">
    <source>
        <dbReference type="Proteomes" id="UP001206925"/>
    </source>
</evidence>
<evidence type="ECO:0000256" key="9">
    <source>
        <dbReference type="ARBA" id="ARBA00039963"/>
    </source>
</evidence>
<dbReference type="EC" id="1.1.1.219" evidence="8"/>
<evidence type="ECO:0000256" key="5">
    <source>
        <dbReference type="ARBA" id="ARBA00023445"/>
    </source>
</evidence>
<evidence type="ECO:0000256" key="11">
    <source>
        <dbReference type="ARBA" id="ARBA00042831"/>
    </source>
</evidence>
<dbReference type="InterPro" id="IPR001509">
    <property type="entry name" value="Epimerase_deHydtase"/>
</dbReference>
<evidence type="ECO:0000256" key="4">
    <source>
        <dbReference type="ARBA" id="ARBA00023241"/>
    </source>
</evidence>
<proteinExistence type="inferred from homology"/>
<evidence type="ECO:0000256" key="10">
    <source>
        <dbReference type="ARBA" id="ARBA00042087"/>
    </source>
</evidence>
<dbReference type="CDD" id="cd08958">
    <property type="entry name" value="FR_SDR_e"/>
    <property type="match status" value="1"/>
</dbReference>
<feature type="domain" description="NAD-dependent epimerase/dehydratase" evidence="15">
    <location>
        <begin position="8"/>
        <end position="244"/>
    </location>
</feature>
<comment type="similarity">
    <text evidence="5">Belongs to the NAD(P)-dependent epimerase/dehydratase family. Dihydroflavonol-4-reductase subfamily.</text>
</comment>
<dbReference type="PANTHER" id="PTHR10366">
    <property type="entry name" value="NAD DEPENDENT EPIMERASE/DEHYDRATASE"/>
    <property type="match status" value="1"/>
</dbReference>
<dbReference type="Proteomes" id="UP001206925">
    <property type="component" value="Unassembled WGS sequence"/>
</dbReference>
<feature type="compositionally biased region" description="Low complexity" evidence="14">
    <location>
        <begin position="385"/>
        <end position="406"/>
    </location>
</feature>
<name>A0AAD5CXL7_AMBAR</name>
<gene>
    <name evidence="16" type="ORF">M8C21_019307</name>
</gene>
<comment type="catalytic activity">
    <reaction evidence="13">
        <text>a (2R,3S,4S)-leucoanthocyanidin + NADP(+) = a (2R,3R)-dihydroflavonol + NADPH + H(+)</text>
        <dbReference type="Rhea" id="RHEA:54444"/>
        <dbReference type="ChEBI" id="CHEBI:15378"/>
        <dbReference type="ChEBI" id="CHEBI:57783"/>
        <dbReference type="ChEBI" id="CHEBI:58349"/>
        <dbReference type="ChEBI" id="CHEBI:138176"/>
        <dbReference type="ChEBI" id="CHEBI:138188"/>
        <dbReference type="EC" id="1.1.1.219"/>
    </reaction>
</comment>
<dbReference type="PANTHER" id="PTHR10366:SF830">
    <property type="entry name" value="BIFUNCTIONAL POLYMYXIN RESISTANCE PROTEIN, ARNA-RELATED"/>
    <property type="match status" value="1"/>
</dbReference>
<comment type="function">
    <text evidence="6">Bifunctional enzyme involved in flavonoid metabolism.</text>
</comment>
<evidence type="ECO:0000256" key="7">
    <source>
        <dbReference type="ARBA" id="ARBA00039055"/>
    </source>
</evidence>
<feature type="region of interest" description="Disordered" evidence="14">
    <location>
        <begin position="362"/>
        <end position="412"/>
    </location>
</feature>
<keyword evidence="2" id="KW-0521">NADP</keyword>